<sequence length="334" mass="37445">MQVPLRFCIGLILLALCLPQSLQALYNFEDMCRLFQNGIHIRKPASCNEYIECKNGNGILHKCADDLVFDASSQKCVKATASNSVHCGNLCEGKDGKWVADPTDCHNYLYCRNGESLAGHCEGTQHFNETTQSCQHESDSICVDVANICELLPDKTKFRQESDCNEYYECKSKKHTLKSCTSAQYFDVESGTCKAKNLVACNAHSKKDVCLSKSKPIKGYQPDGATCRGYFYCGDYGAVHDIDPWWSQCPEGFFFDNTRQMCAEPTSVVCTYNRCEGRGTMLVTSSSNDCHNYIECVDGVEVAEKTCHWDYFFNERVQACVSEIIYDGCCDGRD</sequence>
<keyword evidence="4" id="KW-1015">Disulfide bond</keyword>
<dbReference type="PROSITE" id="PS50940">
    <property type="entry name" value="CHIT_BIND_II"/>
    <property type="match status" value="5"/>
</dbReference>
<dbReference type="InterPro" id="IPR036508">
    <property type="entry name" value="Chitin-bd_dom_sf"/>
</dbReference>
<comment type="caution">
    <text evidence="8">The sequence shown here is derived from an EMBL/GenBank/DDBJ whole genome shotgun (WGS) entry which is preliminary data.</text>
</comment>
<evidence type="ECO:0000256" key="1">
    <source>
        <dbReference type="ARBA" id="ARBA00022669"/>
    </source>
</evidence>
<dbReference type="OrthoDB" id="6020543at2759"/>
<evidence type="ECO:0000259" key="7">
    <source>
        <dbReference type="PROSITE" id="PS50940"/>
    </source>
</evidence>
<keyword evidence="1" id="KW-0147">Chitin-binding</keyword>
<feature type="signal peptide" evidence="6">
    <location>
        <begin position="1"/>
        <end position="24"/>
    </location>
</feature>
<feature type="domain" description="Chitin-binding type-2" evidence="7">
    <location>
        <begin position="207"/>
        <end position="272"/>
    </location>
</feature>
<protein>
    <recommendedName>
        <fullName evidence="7">Chitin-binding type-2 domain-containing protein</fullName>
    </recommendedName>
</protein>
<organism evidence="8 9">
    <name type="scientific">Drosophila navojoa</name>
    <name type="common">Fruit fly</name>
    <dbReference type="NCBI Taxonomy" id="7232"/>
    <lineage>
        <taxon>Eukaryota</taxon>
        <taxon>Metazoa</taxon>
        <taxon>Ecdysozoa</taxon>
        <taxon>Arthropoda</taxon>
        <taxon>Hexapoda</taxon>
        <taxon>Insecta</taxon>
        <taxon>Pterygota</taxon>
        <taxon>Neoptera</taxon>
        <taxon>Endopterygota</taxon>
        <taxon>Diptera</taxon>
        <taxon>Brachycera</taxon>
        <taxon>Muscomorpha</taxon>
        <taxon>Ephydroidea</taxon>
        <taxon>Drosophilidae</taxon>
        <taxon>Drosophila</taxon>
    </lineage>
</organism>
<feature type="domain" description="Chitin-binding type-2" evidence="7">
    <location>
        <begin position="275"/>
        <end position="329"/>
    </location>
</feature>
<dbReference type="PANTHER" id="PTHR23301:SF106">
    <property type="entry name" value="CHITIN-BINDING TYPE-2 DOMAIN-CONTAINING PROTEIN-RELATED"/>
    <property type="match status" value="1"/>
</dbReference>
<dbReference type="SUPFAM" id="SSF57625">
    <property type="entry name" value="Invertebrate chitin-binding proteins"/>
    <property type="match status" value="5"/>
</dbReference>
<feature type="chain" id="PRO_5019848950" description="Chitin-binding type-2 domain-containing protein" evidence="6">
    <location>
        <begin position="25"/>
        <end position="334"/>
    </location>
</feature>
<evidence type="ECO:0000256" key="6">
    <source>
        <dbReference type="SAM" id="SignalP"/>
    </source>
</evidence>
<evidence type="ECO:0000256" key="2">
    <source>
        <dbReference type="ARBA" id="ARBA00022729"/>
    </source>
</evidence>
<dbReference type="PANTHER" id="PTHR23301">
    <property type="entry name" value="CHITIN BINDING PERITROPHIN-A"/>
    <property type="match status" value="1"/>
</dbReference>
<dbReference type="KEGG" id="dnv:108651101"/>
<feature type="domain" description="Chitin-binding type-2" evidence="7">
    <location>
        <begin position="146"/>
        <end position="203"/>
    </location>
</feature>
<keyword evidence="2 6" id="KW-0732">Signal</keyword>
<evidence type="ECO:0000313" key="8">
    <source>
        <dbReference type="EMBL" id="TDG51290.1"/>
    </source>
</evidence>
<reference evidence="8 9" key="1">
    <citation type="journal article" date="2019" name="J. Hered.">
        <title>An Improved Genome Assembly for Drosophila navojoa, the Basal Species in the mojavensis Cluster.</title>
        <authorList>
            <person name="Vanderlinde T."/>
            <person name="Dupim E.G."/>
            <person name="Nazario-Yepiz N.O."/>
            <person name="Carvalho A.B."/>
        </authorList>
    </citation>
    <scope>NUCLEOTIDE SEQUENCE [LARGE SCALE GENOMIC DNA]</scope>
    <source>
        <strain evidence="8">Navoj_Jal97</strain>
        <tissue evidence="8">Whole organism</tissue>
    </source>
</reference>
<dbReference type="Pfam" id="PF01607">
    <property type="entry name" value="CBM_14"/>
    <property type="match status" value="5"/>
</dbReference>
<feature type="domain" description="Chitin-binding type-2" evidence="7">
    <location>
        <begin position="29"/>
        <end position="87"/>
    </location>
</feature>
<dbReference type="STRING" id="7232.A0A484BT76"/>
<gene>
    <name evidence="8" type="ORF">AWZ03_002377</name>
</gene>
<dbReference type="EMBL" id="LSRL02000010">
    <property type="protein sequence ID" value="TDG51290.1"/>
    <property type="molecule type" value="Genomic_DNA"/>
</dbReference>
<evidence type="ECO:0000256" key="5">
    <source>
        <dbReference type="ARBA" id="ARBA00023180"/>
    </source>
</evidence>
<feature type="domain" description="Chitin-binding type-2" evidence="7">
    <location>
        <begin position="88"/>
        <end position="144"/>
    </location>
</feature>
<dbReference type="SMART" id="SM00494">
    <property type="entry name" value="ChtBD2"/>
    <property type="match status" value="5"/>
</dbReference>
<dbReference type="OMA" id="CVDVANI"/>
<dbReference type="AlphaFoldDB" id="A0A484BT76"/>
<keyword evidence="5" id="KW-0325">Glycoprotein</keyword>
<keyword evidence="3" id="KW-0677">Repeat</keyword>
<dbReference type="Gene3D" id="2.170.140.10">
    <property type="entry name" value="Chitin binding domain"/>
    <property type="match status" value="4"/>
</dbReference>
<name>A0A484BT76_DRONA</name>
<evidence type="ECO:0000256" key="4">
    <source>
        <dbReference type="ARBA" id="ARBA00023157"/>
    </source>
</evidence>
<evidence type="ECO:0000256" key="3">
    <source>
        <dbReference type="ARBA" id="ARBA00022737"/>
    </source>
</evidence>
<dbReference type="GO" id="GO:0005576">
    <property type="term" value="C:extracellular region"/>
    <property type="evidence" value="ECO:0007669"/>
    <property type="project" value="InterPro"/>
</dbReference>
<dbReference type="InterPro" id="IPR051940">
    <property type="entry name" value="Chitin_bind-dev_reg"/>
</dbReference>
<evidence type="ECO:0000313" key="9">
    <source>
        <dbReference type="Proteomes" id="UP000295192"/>
    </source>
</evidence>
<accession>A0A484BT76</accession>
<proteinExistence type="predicted"/>
<keyword evidence="9" id="KW-1185">Reference proteome</keyword>
<dbReference type="GO" id="GO:0008061">
    <property type="term" value="F:chitin binding"/>
    <property type="evidence" value="ECO:0007669"/>
    <property type="project" value="UniProtKB-KW"/>
</dbReference>
<dbReference type="InterPro" id="IPR002557">
    <property type="entry name" value="Chitin-bd_dom"/>
</dbReference>
<dbReference type="Proteomes" id="UP000295192">
    <property type="component" value="Unassembled WGS sequence"/>
</dbReference>